<dbReference type="GO" id="GO:0006749">
    <property type="term" value="P:glutathione metabolic process"/>
    <property type="evidence" value="ECO:0007669"/>
    <property type="project" value="TreeGrafter"/>
</dbReference>
<feature type="domain" description="GST N-terminal" evidence="4">
    <location>
        <begin position="1"/>
        <end position="84"/>
    </location>
</feature>
<reference evidence="6" key="1">
    <citation type="submission" date="2023-03" db="EMBL/GenBank/DDBJ databases">
        <title>Massive genome expansion in bonnet fungi (Mycena s.s.) driven by repeated elements and novel gene families across ecological guilds.</title>
        <authorList>
            <consortium name="Lawrence Berkeley National Laboratory"/>
            <person name="Harder C.B."/>
            <person name="Miyauchi S."/>
            <person name="Viragh M."/>
            <person name="Kuo A."/>
            <person name="Thoen E."/>
            <person name="Andreopoulos B."/>
            <person name="Lu D."/>
            <person name="Skrede I."/>
            <person name="Drula E."/>
            <person name="Henrissat B."/>
            <person name="Morin E."/>
            <person name="Kohler A."/>
            <person name="Barry K."/>
            <person name="LaButti K."/>
            <person name="Morin E."/>
            <person name="Salamov A."/>
            <person name="Lipzen A."/>
            <person name="Mereny Z."/>
            <person name="Hegedus B."/>
            <person name="Baldrian P."/>
            <person name="Stursova M."/>
            <person name="Weitz H."/>
            <person name="Taylor A."/>
            <person name="Grigoriev I.V."/>
            <person name="Nagy L.G."/>
            <person name="Martin F."/>
            <person name="Kauserud H."/>
        </authorList>
    </citation>
    <scope>NUCLEOTIDE SEQUENCE</scope>
    <source>
        <strain evidence="6">CBHHK188m</strain>
    </source>
</reference>
<comment type="catalytic activity">
    <reaction evidence="3">
        <text>RX + glutathione = an S-substituted glutathione + a halide anion + H(+)</text>
        <dbReference type="Rhea" id="RHEA:16437"/>
        <dbReference type="ChEBI" id="CHEBI:15378"/>
        <dbReference type="ChEBI" id="CHEBI:16042"/>
        <dbReference type="ChEBI" id="CHEBI:17792"/>
        <dbReference type="ChEBI" id="CHEBI:57925"/>
        <dbReference type="ChEBI" id="CHEBI:90779"/>
        <dbReference type="EC" id="2.5.1.18"/>
    </reaction>
</comment>
<name>A0AAD7MQD4_9AGAR</name>
<dbReference type="GO" id="GO:0043295">
    <property type="term" value="F:glutathione binding"/>
    <property type="evidence" value="ECO:0007669"/>
    <property type="project" value="TreeGrafter"/>
</dbReference>
<dbReference type="AlphaFoldDB" id="A0AAD7MQD4"/>
<evidence type="ECO:0000256" key="3">
    <source>
        <dbReference type="ARBA" id="ARBA00047960"/>
    </source>
</evidence>
<dbReference type="InterPro" id="IPR040079">
    <property type="entry name" value="Glutathione_S-Trfase"/>
</dbReference>
<evidence type="ECO:0000313" key="7">
    <source>
        <dbReference type="Proteomes" id="UP001215280"/>
    </source>
</evidence>
<dbReference type="SFLD" id="SFLDS00019">
    <property type="entry name" value="Glutathione_Transferase_(cytos"/>
    <property type="match status" value="1"/>
</dbReference>
<dbReference type="Gene3D" id="1.20.1050.10">
    <property type="match status" value="1"/>
</dbReference>
<dbReference type="PANTHER" id="PTHR43900">
    <property type="entry name" value="GLUTATHIONE S-TRANSFERASE RHO"/>
    <property type="match status" value="1"/>
</dbReference>
<dbReference type="InterPro" id="IPR036282">
    <property type="entry name" value="Glutathione-S-Trfase_C_sf"/>
</dbReference>
<evidence type="ECO:0000259" key="5">
    <source>
        <dbReference type="PROSITE" id="PS50405"/>
    </source>
</evidence>
<dbReference type="InterPro" id="IPR036249">
    <property type="entry name" value="Thioredoxin-like_sf"/>
</dbReference>
<dbReference type="InterPro" id="IPR004045">
    <property type="entry name" value="Glutathione_S-Trfase_N"/>
</dbReference>
<comment type="caution">
    <text evidence="6">The sequence shown here is derived from an EMBL/GenBank/DDBJ whole genome shotgun (WGS) entry which is preliminary data.</text>
</comment>
<dbReference type="InterPro" id="IPR004046">
    <property type="entry name" value="GST_C"/>
</dbReference>
<dbReference type="Pfam" id="PF13409">
    <property type="entry name" value="GST_N_2"/>
    <property type="match status" value="1"/>
</dbReference>
<dbReference type="FunFam" id="3.40.30.10:FF:000016">
    <property type="entry name" value="Glutathione S-transferase F2"/>
    <property type="match status" value="1"/>
</dbReference>
<dbReference type="Gene3D" id="3.40.30.10">
    <property type="entry name" value="Glutaredoxin"/>
    <property type="match status" value="1"/>
</dbReference>
<protein>
    <recommendedName>
        <fullName evidence="1">glutathione transferase</fullName>
        <ecNumber evidence="1">2.5.1.18</ecNumber>
    </recommendedName>
</protein>
<dbReference type="GO" id="GO:0005737">
    <property type="term" value="C:cytoplasm"/>
    <property type="evidence" value="ECO:0007669"/>
    <property type="project" value="TreeGrafter"/>
</dbReference>
<dbReference type="SUPFAM" id="SSF47616">
    <property type="entry name" value="GST C-terminal domain-like"/>
    <property type="match status" value="1"/>
</dbReference>
<dbReference type="PROSITE" id="PS50405">
    <property type="entry name" value="GST_CTER"/>
    <property type="match status" value="1"/>
</dbReference>
<gene>
    <name evidence="6" type="ORF">DFH07DRAFT_999001</name>
</gene>
<dbReference type="EMBL" id="JARJLG010000206">
    <property type="protein sequence ID" value="KAJ7728275.1"/>
    <property type="molecule type" value="Genomic_DNA"/>
</dbReference>
<sequence>ILKLHGSQHATCTRRVWTILHELKVPFELVEVDLAKCEHKTAAHLDKQPFGQIPFIVSFDDDGFILYETRAICRYITAKHPASGLIPREAKANALFEQAAAVELTNFDPSAGKIVFEAVLKPLYGMATDAAVVEAQLETLGKKLDAYDVILGKQRYVAGDVCLTLADLFHIPYAPMLAVVGGSNIMTKNPDVARCDVLTPSGKIKFDGPCCRWYNELVARPWPAYQGGVKTTTVY</sequence>
<keyword evidence="7" id="KW-1185">Reference proteome</keyword>
<evidence type="ECO:0000313" key="6">
    <source>
        <dbReference type="EMBL" id="KAJ7728275.1"/>
    </source>
</evidence>
<dbReference type="PROSITE" id="PS50404">
    <property type="entry name" value="GST_NTER"/>
    <property type="match status" value="1"/>
</dbReference>
<keyword evidence="2" id="KW-0808">Transferase</keyword>
<feature type="non-terminal residue" evidence="6">
    <location>
        <position position="1"/>
    </location>
</feature>
<dbReference type="Proteomes" id="UP001215280">
    <property type="component" value="Unassembled WGS sequence"/>
</dbReference>
<dbReference type="GO" id="GO:0004364">
    <property type="term" value="F:glutathione transferase activity"/>
    <property type="evidence" value="ECO:0007669"/>
    <property type="project" value="UniProtKB-EC"/>
</dbReference>
<proteinExistence type="predicted"/>
<dbReference type="Pfam" id="PF00043">
    <property type="entry name" value="GST_C"/>
    <property type="match status" value="1"/>
</dbReference>
<accession>A0AAD7MQD4</accession>
<feature type="domain" description="GST C-terminal" evidence="5">
    <location>
        <begin position="89"/>
        <end position="194"/>
    </location>
</feature>
<evidence type="ECO:0000259" key="4">
    <source>
        <dbReference type="PROSITE" id="PS50404"/>
    </source>
</evidence>
<organism evidence="6 7">
    <name type="scientific">Mycena maculata</name>
    <dbReference type="NCBI Taxonomy" id="230809"/>
    <lineage>
        <taxon>Eukaryota</taxon>
        <taxon>Fungi</taxon>
        <taxon>Dikarya</taxon>
        <taxon>Basidiomycota</taxon>
        <taxon>Agaricomycotina</taxon>
        <taxon>Agaricomycetes</taxon>
        <taxon>Agaricomycetidae</taxon>
        <taxon>Agaricales</taxon>
        <taxon>Marasmiineae</taxon>
        <taxon>Mycenaceae</taxon>
        <taxon>Mycena</taxon>
    </lineage>
</organism>
<evidence type="ECO:0000256" key="1">
    <source>
        <dbReference type="ARBA" id="ARBA00012452"/>
    </source>
</evidence>
<dbReference type="SUPFAM" id="SSF52833">
    <property type="entry name" value="Thioredoxin-like"/>
    <property type="match status" value="1"/>
</dbReference>
<dbReference type="EC" id="2.5.1.18" evidence="1"/>
<dbReference type="SFLD" id="SFLDG00358">
    <property type="entry name" value="Main_(cytGST)"/>
    <property type="match status" value="1"/>
</dbReference>
<dbReference type="PANTHER" id="PTHR43900:SF3">
    <property type="entry name" value="GLUTATHIONE S-TRANSFERASE RHO"/>
    <property type="match status" value="1"/>
</dbReference>
<evidence type="ECO:0000256" key="2">
    <source>
        <dbReference type="ARBA" id="ARBA00022679"/>
    </source>
</evidence>
<dbReference type="InterPro" id="IPR010987">
    <property type="entry name" value="Glutathione-S-Trfase_C-like"/>
</dbReference>